<sequence>MTDEPDRPATAPEPGTPAAGAPGAGGTRSAGDPREPAAARGAVTTTDAVVARIVALAAAAVPGVHSLGDATARPAAVARRPVPETVPEPGVRVAVGCRRVAVDLDVTVEYGTPVAALADRVRAEVAAAVRRMTDLEVSEVHLAVSGVERPATPVVPAGEEP</sequence>
<proteinExistence type="inferred from homology"/>
<organism evidence="3 4">
    <name type="scientific">Kineococcus radiotolerans</name>
    <dbReference type="NCBI Taxonomy" id="131568"/>
    <lineage>
        <taxon>Bacteria</taxon>
        <taxon>Bacillati</taxon>
        <taxon>Actinomycetota</taxon>
        <taxon>Actinomycetes</taxon>
        <taxon>Kineosporiales</taxon>
        <taxon>Kineosporiaceae</taxon>
        <taxon>Kineococcus</taxon>
    </lineage>
</organism>
<feature type="compositionally biased region" description="Low complexity" evidence="2">
    <location>
        <begin position="8"/>
        <end position="21"/>
    </location>
</feature>
<dbReference type="EMBL" id="JACHVY010000001">
    <property type="protein sequence ID" value="MBB2899707.1"/>
    <property type="molecule type" value="Genomic_DNA"/>
</dbReference>
<evidence type="ECO:0000313" key="4">
    <source>
        <dbReference type="Proteomes" id="UP000533269"/>
    </source>
</evidence>
<feature type="region of interest" description="Disordered" evidence="2">
    <location>
        <begin position="1"/>
        <end position="43"/>
    </location>
</feature>
<comment type="similarity">
    <text evidence="1">Belongs to the asp23 family.</text>
</comment>
<reference evidence="3 4" key="1">
    <citation type="submission" date="2020-08" db="EMBL/GenBank/DDBJ databases">
        <title>The Agave Microbiome: Exploring the role of microbial communities in plant adaptations to desert environments.</title>
        <authorList>
            <person name="Partida-Martinez L.P."/>
        </authorList>
    </citation>
    <scope>NUCLEOTIDE SEQUENCE [LARGE SCALE GENOMIC DNA]</scope>
    <source>
        <strain evidence="3 4">AS2.23</strain>
    </source>
</reference>
<dbReference type="PANTHER" id="PTHR34297:SF3">
    <property type="entry name" value="ALKALINE SHOCK PROTEIN 23"/>
    <property type="match status" value="1"/>
</dbReference>
<dbReference type="RefSeq" id="WP_183390276.1">
    <property type="nucleotide sequence ID" value="NZ_JACHVY010000001.1"/>
</dbReference>
<dbReference type="Proteomes" id="UP000533269">
    <property type="component" value="Unassembled WGS sequence"/>
</dbReference>
<gene>
    <name evidence="3" type="ORF">FHR75_000495</name>
</gene>
<evidence type="ECO:0000256" key="2">
    <source>
        <dbReference type="SAM" id="MobiDB-lite"/>
    </source>
</evidence>
<dbReference type="InterPro" id="IPR005531">
    <property type="entry name" value="Asp23"/>
</dbReference>
<dbReference type="AlphaFoldDB" id="A0A7W4TIS8"/>
<comment type="caution">
    <text evidence="3">The sequence shown here is derived from an EMBL/GenBank/DDBJ whole genome shotgun (WGS) entry which is preliminary data.</text>
</comment>
<protein>
    <submittedName>
        <fullName evidence="3">Putative alkaline shock family protein YloU</fullName>
    </submittedName>
</protein>
<evidence type="ECO:0000256" key="1">
    <source>
        <dbReference type="ARBA" id="ARBA00005721"/>
    </source>
</evidence>
<dbReference type="PANTHER" id="PTHR34297">
    <property type="entry name" value="HYPOTHETICAL CYTOSOLIC PROTEIN-RELATED"/>
    <property type="match status" value="1"/>
</dbReference>
<accession>A0A7W4TIS8</accession>
<name>A0A7W4TIS8_KINRA</name>
<reference evidence="3 4" key="2">
    <citation type="submission" date="2020-08" db="EMBL/GenBank/DDBJ databases">
        <authorList>
            <person name="Partida-Martinez L."/>
            <person name="Huntemann M."/>
            <person name="Clum A."/>
            <person name="Wang J."/>
            <person name="Palaniappan K."/>
            <person name="Ritter S."/>
            <person name="Chen I.-M."/>
            <person name="Stamatis D."/>
            <person name="Reddy T."/>
            <person name="O'Malley R."/>
            <person name="Daum C."/>
            <person name="Shapiro N."/>
            <person name="Ivanova N."/>
            <person name="Kyrpides N."/>
            <person name="Woyke T."/>
        </authorList>
    </citation>
    <scope>NUCLEOTIDE SEQUENCE [LARGE SCALE GENOMIC DNA]</scope>
    <source>
        <strain evidence="3 4">AS2.23</strain>
    </source>
</reference>
<dbReference type="Pfam" id="PF03780">
    <property type="entry name" value="Asp23"/>
    <property type="match status" value="1"/>
</dbReference>
<evidence type="ECO:0000313" key="3">
    <source>
        <dbReference type="EMBL" id="MBB2899707.1"/>
    </source>
</evidence>